<organism evidence="1 2">
    <name type="scientific">Solanum pinnatisectum</name>
    <name type="common">tansyleaf nightshade</name>
    <dbReference type="NCBI Taxonomy" id="50273"/>
    <lineage>
        <taxon>Eukaryota</taxon>
        <taxon>Viridiplantae</taxon>
        <taxon>Streptophyta</taxon>
        <taxon>Embryophyta</taxon>
        <taxon>Tracheophyta</taxon>
        <taxon>Spermatophyta</taxon>
        <taxon>Magnoliopsida</taxon>
        <taxon>eudicotyledons</taxon>
        <taxon>Gunneridae</taxon>
        <taxon>Pentapetalae</taxon>
        <taxon>asterids</taxon>
        <taxon>lamiids</taxon>
        <taxon>Solanales</taxon>
        <taxon>Solanaceae</taxon>
        <taxon>Solanoideae</taxon>
        <taxon>Solaneae</taxon>
        <taxon>Solanum</taxon>
    </lineage>
</organism>
<dbReference type="EMBL" id="JAWPEI010000002">
    <property type="protein sequence ID" value="KAK4734174.1"/>
    <property type="molecule type" value="Genomic_DNA"/>
</dbReference>
<evidence type="ECO:0000313" key="2">
    <source>
        <dbReference type="Proteomes" id="UP001311915"/>
    </source>
</evidence>
<accession>A0AAV9MAP8</accession>
<dbReference type="AlphaFoldDB" id="A0AAV9MAP8"/>
<reference evidence="1 2" key="1">
    <citation type="submission" date="2023-10" db="EMBL/GenBank/DDBJ databases">
        <title>Genome-Wide Identification Analysis in wild type Solanum Pinnatisectum Reveals Some Genes Defensing Phytophthora Infestans.</title>
        <authorList>
            <person name="Sun C."/>
        </authorList>
    </citation>
    <scope>NUCLEOTIDE SEQUENCE [LARGE SCALE GENOMIC DNA]</scope>
    <source>
        <strain evidence="1">LQN</strain>
        <tissue evidence="1">Leaf</tissue>
    </source>
</reference>
<sequence>MNIEDEVTVEVRSTVVDIRYDYVSKSFGPNPQKQQEVVVHHYERKDSIPIHHQKTILENAVDITTKASNNQMVTEEMTMDSDENKTEYLEIEDTKEYSNNCPHVQQSQEYNHLAIVEVPVVIQVDAIQVFKVESPNKVLHDIVTHNIRYSRVQHLPRTGSDHAPMLLNCEIYVVRHRKPFRILKFWTESDTFTEY</sequence>
<proteinExistence type="predicted"/>
<evidence type="ECO:0000313" key="1">
    <source>
        <dbReference type="EMBL" id="KAK4734174.1"/>
    </source>
</evidence>
<gene>
    <name evidence="1" type="ORF">R3W88_008435</name>
</gene>
<protein>
    <submittedName>
        <fullName evidence="1">Uncharacterized protein</fullName>
    </submittedName>
</protein>
<name>A0AAV9MAP8_9SOLN</name>
<dbReference type="Proteomes" id="UP001311915">
    <property type="component" value="Unassembled WGS sequence"/>
</dbReference>
<comment type="caution">
    <text evidence="1">The sequence shown here is derived from an EMBL/GenBank/DDBJ whole genome shotgun (WGS) entry which is preliminary data.</text>
</comment>
<keyword evidence="2" id="KW-1185">Reference proteome</keyword>